<dbReference type="RefSeq" id="WP_220104072.1">
    <property type="nucleotide sequence ID" value="NZ_JAHZSS010000010.1"/>
</dbReference>
<accession>A0ABS7EGC1</accession>
<organism evidence="3 4">
    <name type="scientific">Neiella holothuriorum</name>
    <dbReference type="NCBI Taxonomy" id="2870530"/>
    <lineage>
        <taxon>Bacteria</taxon>
        <taxon>Pseudomonadati</taxon>
        <taxon>Pseudomonadota</taxon>
        <taxon>Gammaproteobacteria</taxon>
        <taxon>Alteromonadales</taxon>
        <taxon>Echinimonadaceae</taxon>
        <taxon>Neiella</taxon>
    </lineage>
</organism>
<gene>
    <name evidence="3" type="ORF">K0504_10095</name>
</gene>
<reference evidence="3" key="1">
    <citation type="submission" date="2021-07" db="EMBL/GenBank/DDBJ databases">
        <title>Neiella marina sp. nov., isolated from the intestinal content of sea cucumber Apostichopus japonicus.</title>
        <authorList>
            <person name="Bai X."/>
        </authorList>
    </citation>
    <scope>NUCLEOTIDE SEQUENCE</scope>
    <source>
        <strain evidence="3">126</strain>
    </source>
</reference>
<proteinExistence type="predicted"/>
<keyword evidence="4" id="KW-1185">Reference proteome</keyword>
<feature type="compositionally biased region" description="Basic residues" evidence="1">
    <location>
        <begin position="331"/>
        <end position="347"/>
    </location>
</feature>
<comment type="caution">
    <text evidence="3">The sequence shown here is derived from an EMBL/GenBank/DDBJ whole genome shotgun (WGS) entry which is preliminary data.</text>
</comment>
<dbReference type="SUPFAM" id="SSF110849">
    <property type="entry name" value="ParB/Sulfiredoxin"/>
    <property type="match status" value="1"/>
</dbReference>
<dbReference type="Proteomes" id="UP001166251">
    <property type="component" value="Unassembled WGS sequence"/>
</dbReference>
<name>A0ABS7EGC1_9GAMM</name>
<dbReference type="InterPro" id="IPR003115">
    <property type="entry name" value="ParB_N"/>
</dbReference>
<sequence length="408" mass="46031">MTHNKSEPNKPTKPRKRRNVARASSQQQLINDLKDQSVPMGAKAEKLAASNSFTSKQDASHLDEPLFADKFSLEHIIVQRISPQEDNARFLPIATTLGDADKIAAATDCVVCDKGILENRLAKDHPRYAEVDAEIAEIISLSRSIKREGLIHPITVWRQTTSSYPILAGHRRYYAVLFLYGHLVSIRIKIYLKKPKRPQVIRFMENNLRQDTSFYDTLRSYEFAITELSPELPADLPPIERLKRVMEFLGVGKTTYYRLNKLLNYKSILEPLLAANVGNQTELYNKVIELEKTAPNEVDAQLTQWVNDVLSGAVDISVEAPEQETPSSRPAPKKAKRTSGRVRKHYSIPKLPVSNPEPIKQLVSRGFASIDCGVDWDALDYGDVTKVQEALEVAIQKLVEQSKDKNSM</sequence>
<evidence type="ECO:0000313" key="3">
    <source>
        <dbReference type="EMBL" id="MBW8191389.1"/>
    </source>
</evidence>
<evidence type="ECO:0000259" key="2">
    <source>
        <dbReference type="SMART" id="SM00470"/>
    </source>
</evidence>
<feature type="compositionally biased region" description="Basic and acidic residues" evidence="1">
    <location>
        <begin position="1"/>
        <end position="10"/>
    </location>
</feature>
<dbReference type="SMART" id="SM00470">
    <property type="entry name" value="ParB"/>
    <property type="match status" value="1"/>
</dbReference>
<evidence type="ECO:0000313" key="4">
    <source>
        <dbReference type="Proteomes" id="UP001166251"/>
    </source>
</evidence>
<feature type="domain" description="ParB-like N-terminal" evidence="2">
    <location>
        <begin position="117"/>
        <end position="207"/>
    </location>
</feature>
<protein>
    <submittedName>
        <fullName evidence="3">ParB N-terminal domain-containing protein</fullName>
    </submittedName>
</protein>
<feature type="region of interest" description="Disordered" evidence="1">
    <location>
        <begin position="318"/>
        <end position="353"/>
    </location>
</feature>
<dbReference type="EMBL" id="JAHZSS010000010">
    <property type="protein sequence ID" value="MBW8191389.1"/>
    <property type="molecule type" value="Genomic_DNA"/>
</dbReference>
<dbReference type="InterPro" id="IPR036086">
    <property type="entry name" value="ParB/Sulfiredoxin_sf"/>
</dbReference>
<dbReference type="Pfam" id="PF02195">
    <property type="entry name" value="ParB_N"/>
    <property type="match status" value="1"/>
</dbReference>
<dbReference type="Gene3D" id="3.90.1530.10">
    <property type="entry name" value="Conserved hypothetical protein from pyrococcus furiosus pfu- 392566-001, ParB domain"/>
    <property type="match status" value="1"/>
</dbReference>
<dbReference type="CDD" id="cd16387">
    <property type="entry name" value="ParB_N_Srx"/>
    <property type="match status" value="1"/>
</dbReference>
<feature type="region of interest" description="Disordered" evidence="1">
    <location>
        <begin position="1"/>
        <end position="29"/>
    </location>
</feature>
<evidence type="ECO:0000256" key="1">
    <source>
        <dbReference type="SAM" id="MobiDB-lite"/>
    </source>
</evidence>